<proteinExistence type="predicted"/>
<sequence>GFRWRQRAGLRRPRRARGARRGRDGPALGVLAAAPPRRRVGGGGRGRSPAAARRAAARTHDRRLPRPGPGSRDTVRRLPGAPVG</sequence>
<dbReference type="AlphaFoldDB" id="A0A6J4I5C9"/>
<feature type="region of interest" description="Disordered" evidence="1">
    <location>
        <begin position="1"/>
        <end position="84"/>
    </location>
</feature>
<reference evidence="2" key="1">
    <citation type="submission" date="2020-02" db="EMBL/GenBank/DDBJ databases">
        <authorList>
            <person name="Meier V. D."/>
        </authorList>
    </citation>
    <scope>NUCLEOTIDE SEQUENCE</scope>
    <source>
        <strain evidence="2">AVDCRST_MAG54</strain>
    </source>
</reference>
<organism evidence="2">
    <name type="scientific">uncultured Actinomycetospora sp</name>
    <dbReference type="NCBI Taxonomy" id="1135996"/>
    <lineage>
        <taxon>Bacteria</taxon>
        <taxon>Bacillati</taxon>
        <taxon>Actinomycetota</taxon>
        <taxon>Actinomycetes</taxon>
        <taxon>Pseudonocardiales</taxon>
        <taxon>Pseudonocardiaceae</taxon>
        <taxon>Actinomycetospora</taxon>
        <taxon>environmental samples</taxon>
    </lineage>
</organism>
<protein>
    <submittedName>
        <fullName evidence="2">Uncharacterized protein</fullName>
    </submittedName>
</protein>
<accession>A0A6J4I5C9</accession>
<feature type="non-terminal residue" evidence="2">
    <location>
        <position position="84"/>
    </location>
</feature>
<dbReference type="EMBL" id="CADCTH010000210">
    <property type="protein sequence ID" value="CAA9241582.1"/>
    <property type="molecule type" value="Genomic_DNA"/>
</dbReference>
<feature type="compositionally biased region" description="Low complexity" evidence="1">
    <location>
        <begin position="25"/>
        <end position="35"/>
    </location>
</feature>
<feature type="compositionally biased region" description="Basic residues" evidence="1">
    <location>
        <begin position="1"/>
        <end position="20"/>
    </location>
</feature>
<evidence type="ECO:0000256" key="1">
    <source>
        <dbReference type="SAM" id="MobiDB-lite"/>
    </source>
</evidence>
<feature type="non-terminal residue" evidence="2">
    <location>
        <position position="1"/>
    </location>
</feature>
<evidence type="ECO:0000313" key="2">
    <source>
        <dbReference type="EMBL" id="CAA9241582.1"/>
    </source>
</evidence>
<name>A0A6J4I5C9_9PSEU</name>
<gene>
    <name evidence="2" type="ORF">AVDCRST_MAG54-1530</name>
</gene>